<evidence type="ECO:0000313" key="1">
    <source>
        <dbReference type="EMBL" id="PIU24137.1"/>
    </source>
</evidence>
<proteinExistence type="predicted"/>
<gene>
    <name evidence="1" type="ORF">COT12_02665</name>
</gene>
<sequence length="141" mass="16452">MLASRQNIQFEYEGIHFQVMVRSWEVEERVKQAAIRRYNYRVKNLLIRSNGEITIDWENFVNMIRNNSADLSDLLICLKQIGILTEMDDCWIVLSNGIQVVCPADGKYPLLFAKKVEADQFMEAFKHLVSGKLEVFHLLKT</sequence>
<comment type="caution">
    <text evidence="1">The sequence shown here is derived from an EMBL/GenBank/DDBJ whole genome shotgun (WGS) entry which is preliminary data.</text>
</comment>
<organism evidence="1 2">
    <name type="scientific">Candidatus Berkelbacteria bacterium CG08_land_8_20_14_0_20_39_8</name>
    <dbReference type="NCBI Taxonomy" id="1974511"/>
    <lineage>
        <taxon>Bacteria</taxon>
        <taxon>Candidatus Berkelbacteria</taxon>
    </lineage>
</organism>
<dbReference type="AlphaFoldDB" id="A0A2M6YBQ9"/>
<dbReference type="Proteomes" id="UP000229896">
    <property type="component" value="Unassembled WGS sequence"/>
</dbReference>
<dbReference type="EMBL" id="PEXI01000084">
    <property type="protein sequence ID" value="PIU24137.1"/>
    <property type="molecule type" value="Genomic_DNA"/>
</dbReference>
<accession>A0A2M6YBQ9</accession>
<reference evidence="2" key="1">
    <citation type="submission" date="2017-09" db="EMBL/GenBank/DDBJ databases">
        <title>Depth-based differentiation of microbial function through sediment-hosted aquifers and enrichment of novel symbionts in the deep terrestrial subsurface.</title>
        <authorList>
            <person name="Probst A.J."/>
            <person name="Ladd B."/>
            <person name="Jarett J.K."/>
            <person name="Geller-Mcgrath D.E."/>
            <person name="Sieber C.M.K."/>
            <person name="Emerson J.B."/>
            <person name="Anantharaman K."/>
            <person name="Thomas B.C."/>
            <person name="Malmstrom R."/>
            <person name="Stieglmeier M."/>
            <person name="Klingl A."/>
            <person name="Woyke T."/>
            <person name="Ryan C.M."/>
            <person name="Banfield J.F."/>
        </authorList>
    </citation>
    <scope>NUCLEOTIDE SEQUENCE [LARGE SCALE GENOMIC DNA]</scope>
</reference>
<protein>
    <submittedName>
        <fullName evidence="1">Uncharacterized protein</fullName>
    </submittedName>
</protein>
<name>A0A2M6YBQ9_9BACT</name>
<evidence type="ECO:0000313" key="2">
    <source>
        <dbReference type="Proteomes" id="UP000229896"/>
    </source>
</evidence>